<comment type="caution">
    <text evidence="3">The sequence shown here is derived from an EMBL/GenBank/DDBJ whole genome shotgun (WGS) entry which is preliminary data.</text>
</comment>
<reference evidence="3 4" key="1">
    <citation type="submission" date="2013-01" db="EMBL/GenBank/DDBJ databases">
        <authorList>
            <person name="Harkins D.M."/>
            <person name="Durkin A.S."/>
            <person name="Brinkac L.M."/>
            <person name="Haft D.H."/>
            <person name="Selengut J.D."/>
            <person name="Sanka R."/>
            <person name="DePew J."/>
            <person name="Purushe J."/>
            <person name="Tulsiani S.M."/>
            <person name="Graham G.C."/>
            <person name="Burns M.-A."/>
            <person name="Dohnt M.F."/>
            <person name="Smythe L.D."/>
            <person name="McKay D.B."/>
            <person name="Craig S.B."/>
            <person name="Vinetz J.M."/>
            <person name="Sutton G.G."/>
            <person name="Nierman W.C."/>
            <person name="Fouts D.E."/>
        </authorList>
    </citation>
    <scope>NUCLEOTIDE SEQUENCE [LARGE SCALE GENOMIC DNA]</scope>
    <source>
        <strain evidence="3 4">LT2116</strain>
    </source>
</reference>
<organism evidence="3 4">
    <name type="scientific">Leptospira weilii serovar Topaz str. LT2116</name>
    <dbReference type="NCBI Taxonomy" id="1088540"/>
    <lineage>
        <taxon>Bacteria</taxon>
        <taxon>Pseudomonadati</taxon>
        <taxon>Spirochaetota</taxon>
        <taxon>Spirochaetia</taxon>
        <taxon>Leptospirales</taxon>
        <taxon>Leptospiraceae</taxon>
        <taxon>Leptospira</taxon>
    </lineage>
</organism>
<sequence>MKSASKGYLLKKEEAFLKPCRMMCSCKNLSITDLVRDMISPESLPWATSTQSKLSLLIFTFLVFPRAPLLLETSLSQYICCKRSLAFPNNISLTW</sequence>
<evidence type="ECO:0000313" key="4">
    <source>
        <dbReference type="Proteomes" id="UP000011770"/>
    </source>
</evidence>
<evidence type="ECO:0000313" key="2">
    <source>
        <dbReference type="EMBL" id="EMF80348.1"/>
    </source>
</evidence>
<name>M3EPD0_9LEPT</name>
<protein>
    <submittedName>
        <fullName evidence="3">Uncharacterized protein</fullName>
    </submittedName>
</protein>
<dbReference type="AlphaFoldDB" id="M3EPD0"/>
<dbReference type="EMBL" id="AHOR02000073">
    <property type="protein sequence ID" value="EMF79892.1"/>
    <property type="molecule type" value="Genomic_DNA"/>
</dbReference>
<proteinExistence type="predicted"/>
<dbReference type="Proteomes" id="UP000011770">
    <property type="component" value="Unassembled WGS sequence"/>
</dbReference>
<dbReference type="EMBL" id="AHOR02000058">
    <property type="protein sequence ID" value="EMF80348.1"/>
    <property type="molecule type" value="Genomic_DNA"/>
</dbReference>
<evidence type="ECO:0000313" key="1">
    <source>
        <dbReference type="EMBL" id="EMF79892.1"/>
    </source>
</evidence>
<evidence type="ECO:0000313" key="3">
    <source>
        <dbReference type="EMBL" id="EMF82903.1"/>
    </source>
</evidence>
<dbReference type="EMBL" id="AHOR02000017">
    <property type="protein sequence ID" value="EMF82903.1"/>
    <property type="molecule type" value="Genomic_DNA"/>
</dbReference>
<accession>M3EPD0</accession>
<gene>
    <name evidence="1" type="ORF">LEP1GSC188_0654</name>
    <name evidence="2" type="ORF">LEP1GSC188_1049</name>
    <name evidence="3" type="ORF">LEP1GSC188_3086</name>
</gene>